<dbReference type="InterPro" id="IPR000725">
    <property type="entry name" value="Olfact_rcpt"/>
</dbReference>
<gene>
    <name evidence="13" type="ORF">GDO54_000022</name>
</gene>
<evidence type="ECO:0000313" key="13">
    <source>
        <dbReference type="EMBL" id="DBA32213.1"/>
    </source>
</evidence>
<keyword evidence="3" id="KW-0716">Sensory transduction</keyword>
<feature type="transmembrane region" description="Helical" evidence="11">
    <location>
        <begin position="102"/>
        <end position="124"/>
    </location>
</feature>
<dbReference type="SUPFAM" id="SSF81321">
    <property type="entry name" value="Family A G protein-coupled receptor-like"/>
    <property type="match status" value="1"/>
</dbReference>
<feature type="transmembrane region" description="Helical" evidence="11">
    <location>
        <begin position="278"/>
        <end position="299"/>
    </location>
</feature>
<evidence type="ECO:0000259" key="12">
    <source>
        <dbReference type="PROSITE" id="PS50262"/>
    </source>
</evidence>
<keyword evidence="5" id="KW-0552">Olfaction</keyword>
<dbReference type="Pfam" id="PF13853">
    <property type="entry name" value="7tm_4"/>
    <property type="match status" value="1"/>
</dbReference>
<dbReference type="EMBL" id="DYDO01000001">
    <property type="protein sequence ID" value="DBA32213.1"/>
    <property type="molecule type" value="Genomic_DNA"/>
</dbReference>
<keyword evidence="10" id="KW-0807">Transducer</keyword>
<dbReference type="GO" id="GO:0004930">
    <property type="term" value="F:G protein-coupled receptor activity"/>
    <property type="evidence" value="ECO:0007669"/>
    <property type="project" value="UniProtKB-KW"/>
</dbReference>
<dbReference type="InterPro" id="IPR017452">
    <property type="entry name" value="GPCR_Rhodpsn_7TM"/>
</dbReference>
<dbReference type="Gene3D" id="1.20.1070.10">
    <property type="entry name" value="Rhodopsin 7-helix transmembrane proteins"/>
    <property type="match status" value="1"/>
</dbReference>
<evidence type="ECO:0000256" key="7">
    <source>
        <dbReference type="ARBA" id="ARBA00023040"/>
    </source>
</evidence>
<protein>
    <recommendedName>
        <fullName evidence="12">G-protein coupled receptors family 1 profile domain-containing protein</fullName>
    </recommendedName>
</protein>
<evidence type="ECO:0000256" key="8">
    <source>
        <dbReference type="ARBA" id="ARBA00023136"/>
    </source>
</evidence>
<dbReference type="PROSITE" id="PS00237">
    <property type="entry name" value="G_PROTEIN_RECEP_F1_1"/>
    <property type="match status" value="1"/>
</dbReference>
<dbReference type="Proteomes" id="UP001181693">
    <property type="component" value="Unassembled WGS sequence"/>
</dbReference>
<feature type="transmembrane region" description="Helical" evidence="11">
    <location>
        <begin position="63"/>
        <end position="82"/>
    </location>
</feature>
<keyword evidence="14" id="KW-1185">Reference proteome</keyword>
<keyword evidence="8 11" id="KW-0472">Membrane</keyword>
<dbReference type="FunFam" id="1.20.1070.10:FF:000013">
    <property type="entry name" value="Olfactory receptor"/>
    <property type="match status" value="1"/>
</dbReference>
<evidence type="ECO:0000256" key="9">
    <source>
        <dbReference type="ARBA" id="ARBA00023170"/>
    </source>
</evidence>
<proteinExistence type="predicted"/>
<evidence type="ECO:0000256" key="1">
    <source>
        <dbReference type="ARBA" id="ARBA00004651"/>
    </source>
</evidence>
<dbReference type="InterPro" id="IPR050402">
    <property type="entry name" value="OR51/52/56-like"/>
</dbReference>
<keyword evidence="9" id="KW-0675">Receptor</keyword>
<evidence type="ECO:0000313" key="14">
    <source>
        <dbReference type="Proteomes" id="UP001181693"/>
    </source>
</evidence>
<keyword evidence="4 11" id="KW-0812">Transmembrane</keyword>
<evidence type="ECO:0000256" key="11">
    <source>
        <dbReference type="SAM" id="Phobius"/>
    </source>
</evidence>
<evidence type="ECO:0000256" key="10">
    <source>
        <dbReference type="ARBA" id="ARBA00023224"/>
    </source>
</evidence>
<keyword evidence="7" id="KW-0297">G-protein coupled receptor</keyword>
<evidence type="ECO:0000256" key="4">
    <source>
        <dbReference type="ARBA" id="ARBA00022692"/>
    </source>
</evidence>
<evidence type="ECO:0000256" key="6">
    <source>
        <dbReference type="ARBA" id="ARBA00022989"/>
    </source>
</evidence>
<sequence length="318" mass="35959">MDATYQNQTIVFYTDFVLFGFPGVIRYRKLLALPFLFIYITILAGNILIIYHIVVEPKLHSPMFFLMSVLFTANISCTTSILPKFLLALSLDMNQIPLLGCLVQMFFIYFLGGFESGVILMMALDRFIAICRPLRYNSIMTKRLVVQLVLIGLARSLCFVFPTVTLTSSFRFCRSNIILNFVCENMGLLSLACADISKVQLVGLIIKSFVTITDVSFLHVSYSSILYTAMKIISGKARHKALHTCVTHMVAAMLIYVCSLLASIIYRMRTHISYDIKNLFNAIYLLVPAALNPFVYGVGVKEIRRCIIKAWKSKNLLS</sequence>
<name>A0AAV3B9P5_PYXAD</name>
<accession>A0AAV3B9P5</accession>
<dbReference type="PANTHER" id="PTHR26450:SF429">
    <property type="entry name" value="OLFACTORY RECEPTOR"/>
    <property type="match status" value="1"/>
</dbReference>
<evidence type="ECO:0000256" key="2">
    <source>
        <dbReference type="ARBA" id="ARBA00022475"/>
    </source>
</evidence>
<dbReference type="PANTHER" id="PTHR26450">
    <property type="entry name" value="OLFACTORY RECEPTOR 56B1-RELATED"/>
    <property type="match status" value="1"/>
</dbReference>
<comment type="subcellular location">
    <subcellularLocation>
        <location evidence="1">Cell membrane</location>
        <topology evidence="1">Multi-pass membrane protein</topology>
    </subcellularLocation>
</comment>
<feature type="transmembrane region" description="Helical" evidence="11">
    <location>
        <begin position="241"/>
        <end position="266"/>
    </location>
</feature>
<reference evidence="13" key="1">
    <citation type="thesis" date="2020" institute="ProQuest LLC" country="789 East Eisenhower Parkway, Ann Arbor, MI, USA">
        <title>Comparative Genomics and Chromosome Evolution.</title>
        <authorList>
            <person name="Mudd A.B."/>
        </authorList>
    </citation>
    <scope>NUCLEOTIDE SEQUENCE</scope>
    <source>
        <strain evidence="13">1538</strain>
        <tissue evidence="13">Blood</tissue>
    </source>
</reference>
<keyword evidence="6 11" id="KW-1133">Transmembrane helix</keyword>
<feature type="domain" description="G-protein coupled receptors family 1 profile" evidence="12">
    <location>
        <begin position="45"/>
        <end position="296"/>
    </location>
</feature>
<comment type="caution">
    <text evidence="13">The sequence shown here is derived from an EMBL/GenBank/DDBJ whole genome shotgun (WGS) entry which is preliminary data.</text>
</comment>
<organism evidence="13 14">
    <name type="scientific">Pyxicephalus adspersus</name>
    <name type="common">African bullfrog</name>
    <dbReference type="NCBI Taxonomy" id="30357"/>
    <lineage>
        <taxon>Eukaryota</taxon>
        <taxon>Metazoa</taxon>
        <taxon>Chordata</taxon>
        <taxon>Craniata</taxon>
        <taxon>Vertebrata</taxon>
        <taxon>Euteleostomi</taxon>
        <taxon>Amphibia</taxon>
        <taxon>Batrachia</taxon>
        <taxon>Anura</taxon>
        <taxon>Neobatrachia</taxon>
        <taxon>Ranoidea</taxon>
        <taxon>Pyxicephalidae</taxon>
        <taxon>Pyxicephalinae</taxon>
        <taxon>Pyxicephalus</taxon>
    </lineage>
</organism>
<dbReference type="GO" id="GO:0004984">
    <property type="term" value="F:olfactory receptor activity"/>
    <property type="evidence" value="ECO:0007669"/>
    <property type="project" value="InterPro"/>
</dbReference>
<dbReference type="AlphaFoldDB" id="A0AAV3B9P5"/>
<keyword evidence="2" id="KW-1003">Cell membrane</keyword>
<dbReference type="PROSITE" id="PS50262">
    <property type="entry name" value="G_PROTEIN_RECEP_F1_2"/>
    <property type="match status" value="1"/>
</dbReference>
<feature type="transmembrane region" description="Helical" evidence="11">
    <location>
        <begin position="144"/>
        <end position="165"/>
    </location>
</feature>
<evidence type="ECO:0000256" key="5">
    <source>
        <dbReference type="ARBA" id="ARBA00022725"/>
    </source>
</evidence>
<dbReference type="GO" id="GO:0005886">
    <property type="term" value="C:plasma membrane"/>
    <property type="evidence" value="ECO:0007669"/>
    <property type="project" value="UniProtKB-SubCell"/>
</dbReference>
<dbReference type="PRINTS" id="PR00245">
    <property type="entry name" value="OLFACTORYR"/>
</dbReference>
<dbReference type="InterPro" id="IPR000276">
    <property type="entry name" value="GPCR_Rhodpsn"/>
</dbReference>
<evidence type="ECO:0000256" key="3">
    <source>
        <dbReference type="ARBA" id="ARBA00022606"/>
    </source>
</evidence>
<feature type="transmembrane region" description="Helical" evidence="11">
    <location>
        <begin position="31"/>
        <end position="51"/>
    </location>
</feature>
<feature type="transmembrane region" description="Helical" evidence="11">
    <location>
        <begin position="209"/>
        <end position="229"/>
    </location>
</feature>